<dbReference type="SUPFAM" id="SSF56112">
    <property type="entry name" value="Protein kinase-like (PK-like)"/>
    <property type="match status" value="1"/>
</dbReference>
<sequence>MRRLAVVEQILQSHDLRALNISTLAYSEEYLYPFNNYLFKVELATPALSSSFPGTQPGTTQAPSDGISVIVIKLSNPAATGINNTNRVENDVAVQHLVRQSRRMPDSPTIQTAELPEGATKFGGVIFDSEGRIVSKLRGQLQEAAQSPVIRGWKYNSVDARIEKFLAANSPGEILSDVDLHQKNLIHGDFTTNNMLFDKDTKKLTAILDFDWSYISNPLDEFMCSLQDVGGNIRQEDKEIEAAILSGDFTWPPPNLDKKSVEQWQVAKAWNTAIKKCGVVSPCYIRSVDEIRNLLHLQALLCPYKLGNESILKQFDDKKRAEMRVNTEAELIQWLEKHGF</sequence>
<dbReference type="Pfam" id="PF01636">
    <property type="entry name" value="APH"/>
    <property type="match status" value="1"/>
</dbReference>
<organism evidence="5 6">
    <name type="scientific">Metarhizium robertsii</name>
    <dbReference type="NCBI Taxonomy" id="568076"/>
    <lineage>
        <taxon>Eukaryota</taxon>
        <taxon>Fungi</taxon>
        <taxon>Dikarya</taxon>
        <taxon>Ascomycota</taxon>
        <taxon>Pezizomycotina</taxon>
        <taxon>Sordariomycetes</taxon>
        <taxon>Hypocreomycetidae</taxon>
        <taxon>Hypocreales</taxon>
        <taxon>Clavicipitaceae</taxon>
        <taxon>Metarhizium</taxon>
    </lineage>
</organism>
<dbReference type="AlphaFoldDB" id="A0A014N0D6"/>
<dbReference type="EC" id="2.7.11.1" evidence="1"/>
<dbReference type="Proteomes" id="UP000030151">
    <property type="component" value="Unassembled WGS sequence"/>
</dbReference>
<evidence type="ECO:0000313" key="5">
    <source>
        <dbReference type="EMBL" id="EXU98298.1"/>
    </source>
</evidence>
<evidence type="ECO:0000256" key="3">
    <source>
        <dbReference type="ARBA" id="ARBA00048679"/>
    </source>
</evidence>
<keyword evidence="5" id="KW-0418">Kinase</keyword>
<gene>
    <name evidence="5" type="ORF">X797_008688</name>
</gene>
<proteinExistence type="predicted"/>
<comment type="caution">
    <text evidence="5">The sequence shown here is derived from an EMBL/GenBank/DDBJ whole genome shotgun (WGS) entry which is preliminary data.</text>
</comment>
<evidence type="ECO:0000256" key="1">
    <source>
        <dbReference type="ARBA" id="ARBA00012513"/>
    </source>
</evidence>
<dbReference type="InterPro" id="IPR011009">
    <property type="entry name" value="Kinase-like_dom_sf"/>
</dbReference>
<dbReference type="Gene3D" id="3.90.1200.10">
    <property type="match status" value="1"/>
</dbReference>
<evidence type="ECO:0000259" key="4">
    <source>
        <dbReference type="Pfam" id="PF01636"/>
    </source>
</evidence>
<comment type="catalytic activity">
    <reaction evidence="3">
        <text>L-seryl-[protein] + ATP = O-phospho-L-seryl-[protein] + ADP + H(+)</text>
        <dbReference type="Rhea" id="RHEA:17989"/>
        <dbReference type="Rhea" id="RHEA-COMP:9863"/>
        <dbReference type="Rhea" id="RHEA-COMP:11604"/>
        <dbReference type="ChEBI" id="CHEBI:15378"/>
        <dbReference type="ChEBI" id="CHEBI:29999"/>
        <dbReference type="ChEBI" id="CHEBI:30616"/>
        <dbReference type="ChEBI" id="CHEBI:83421"/>
        <dbReference type="ChEBI" id="CHEBI:456216"/>
        <dbReference type="EC" id="2.7.11.1"/>
    </reaction>
</comment>
<evidence type="ECO:0000313" key="6">
    <source>
        <dbReference type="Proteomes" id="UP000030151"/>
    </source>
</evidence>
<evidence type="ECO:0000256" key="2">
    <source>
        <dbReference type="ARBA" id="ARBA00047899"/>
    </source>
</evidence>
<protein>
    <recommendedName>
        <fullName evidence="1">non-specific serine/threonine protein kinase</fullName>
        <ecNumber evidence="1">2.7.11.1</ecNumber>
    </recommendedName>
</protein>
<reference evidence="5 6" key="1">
    <citation type="submission" date="2014-02" db="EMBL/GenBank/DDBJ databases">
        <title>The genome sequence of the entomopathogenic fungus Metarhizium robertsii ARSEF 2575.</title>
        <authorList>
            <person name="Giuliano Garisto Donzelli B."/>
            <person name="Roe B.A."/>
            <person name="Macmil S.L."/>
            <person name="Krasnoff S.B."/>
            <person name="Gibson D.M."/>
        </authorList>
    </citation>
    <scope>NUCLEOTIDE SEQUENCE [LARGE SCALE GENOMIC DNA]</scope>
    <source>
        <strain evidence="5 6">ARSEF 2575</strain>
    </source>
</reference>
<dbReference type="eggNOG" id="ENOG502SIZM">
    <property type="taxonomic scope" value="Eukaryota"/>
</dbReference>
<name>A0A014N0D6_9HYPO</name>
<dbReference type="InterPro" id="IPR008266">
    <property type="entry name" value="Tyr_kinase_AS"/>
</dbReference>
<dbReference type="PROSITE" id="PS00109">
    <property type="entry name" value="PROTEIN_KINASE_TYR"/>
    <property type="match status" value="1"/>
</dbReference>
<dbReference type="OrthoDB" id="2831558at2759"/>
<feature type="domain" description="Aminoglycoside phosphotransferase" evidence="4">
    <location>
        <begin position="172"/>
        <end position="231"/>
    </location>
</feature>
<dbReference type="EMBL" id="JELW01000028">
    <property type="protein sequence ID" value="EXU98298.1"/>
    <property type="molecule type" value="Genomic_DNA"/>
</dbReference>
<accession>A0A014N0D6</accession>
<comment type="catalytic activity">
    <reaction evidence="2">
        <text>L-threonyl-[protein] + ATP = O-phospho-L-threonyl-[protein] + ADP + H(+)</text>
        <dbReference type="Rhea" id="RHEA:46608"/>
        <dbReference type="Rhea" id="RHEA-COMP:11060"/>
        <dbReference type="Rhea" id="RHEA-COMP:11605"/>
        <dbReference type="ChEBI" id="CHEBI:15378"/>
        <dbReference type="ChEBI" id="CHEBI:30013"/>
        <dbReference type="ChEBI" id="CHEBI:30616"/>
        <dbReference type="ChEBI" id="CHEBI:61977"/>
        <dbReference type="ChEBI" id="CHEBI:456216"/>
        <dbReference type="EC" id="2.7.11.1"/>
    </reaction>
</comment>
<keyword evidence="5" id="KW-0808">Transferase</keyword>
<dbReference type="GO" id="GO:0004674">
    <property type="term" value="F:protein serine/threonine kinase activity"/>
    <property type="evidence" value="ECO:0007669"/>
    <property type="project" value="UniProtKB-EC"/>
</dbReference>
<dbReference type="HOGENOM" id="CLU_046553_0_0_1"/>
<dbReference type="InterPro" id="IPR002575">
    <property type="entry name" value="Aminoglycoside_PTrfase"/>
</dbReference>